<feature type="compositionally biased region" description="Polar residues" evidence="1">
    <location>
        <begin position="544"/>
        <end position="558"/>
    </location>
</feature>
<evidence type="ECO:0000259" key="2">
    <source>
        <dbReference type="Pfam" id="PF08401"/>
    </source>
</evidence>
<evidence type="ECO:0000259" key="3">
    <source>
        <dbReference type="Pfam" id="PF18818"/>
    </source>
</evidence>
<evidence type="ECO:0000313" key="5">
    <source>
        <dbReference type="Proteomes" id="UP000217033"/>
    </source>
</evidence>
<comment type="caution">
    <text evidence="4">The sequence shown here is derived from an EMBL/GenBank/DDBJ whole genome shotgun (WGS) entry which is preliminary data.</text>
</comment>
<organism evidence="4 5">
    <name type="scientific">Mycoplasmopsis agassizii</name>
    <dbReference type="NCBI Taxonomy" id="33922"/>
    <lineage>
        <taxon>Bacteria</taxon>
        <taxon>Bacillati</taxon>
        <taxon>Mycoplasmatota</taxon>
        <taxon>Mycoplasmoidales</taxon>
        <taxon>Metamycoplasmataceae</taxon>
        <taxon>Mycoplasmopsis</taxon>
    </lineage>
</organism>
<dbReference type="Pfam" id="PF08401">
    <property type="entry name" value="ArdcN"/>
    <property type="match status" value="1"/>
</dbReference>
<evidence type="ECO:0000256" key="1">
    <source>
        <dbReference type="SAM" id="MobiDB-lite"/>
    </source>
</evidence>
<name>A0ABX4H648_9BACT</name>
<feature type="domain" description="N-terminal" evidence="2">
    <location>
        <begin position="8"/>
        <end position="125"/>
    </location>
</feature>
<dbReference type="Proteomes" id="UP000217033">
    <property type="component" value="Unassembled WGS sequence"/>
</dbReference>
<keyword evidence="5" id="KW-1185">Reference proteome</keyword>
<dbReference type="InterPro" id="IPR041459">
    <property type="entry name" value="MPTase-PolyVal"/>
</dbReference>
<reference evidence="4" key="1">
    <citation type="submission" date="2017-08" db="EMBL/GenBank/DDBJ databases">
        <authorList>
            <person name="Alvarez-Ponce D."/>
            <person name="Weitzman C.L."/>
            <person name="Tillett R.L."/>
            <person name="Sandmeier F.C."/>
            <person name="Tracy C.R."/>
        </authorList>
    </citation>
    <scope>NUCLEOTIDE SEQUENCE [LARGE SCALE GENOMIC DNA]</scope>
    <source>
        <strain evidence="4">PS6</strain>
    </source>
</reference>
<dbReference type="InterPro" id="IPR013610">
    <property type="entry name" value="ArdC_N"/>
</dbReference>
<proteinExistence type="predicted"/>
<feature type="region of interest" description="Disordered" evidence="1">
    <location>
        <begin position="536"/>
        <end position="558"/>
    </location>
</feature>
<accession>A0ABX4H648</accession>
<dbReference type="Pfam" id="PF18818">
    <property type="entry name" value="MPTase-PolyVal"/>
    <property type="match status" value="1"/>
</dbReference>
<dbReference type="EMBL" id="NQMN01000001">
    <property type="protein sequence ID" value="PAF55375.1"/>
    <property type="molecule type" value="Genomic_DNA"/>
</dbReference>
<protein>
    <recommendedName>
        <fullName evidence="6">DUF1738 domain-containing protein</fullName>
    </recommendedName>
</protein>
<gene>
    <name evidence="4" type="ORF">CJF60_01645</name>
</gene>
<evidence type="ECO:0000313" key="4">
    <source>
        <dbReference type="EMBL" id="PAF55375.1"/>
    </source>
</evidence>
<evidence type="ECO:0008006" key="6">
    <source>
        <dbReference type="Google" id="ProtNLM"/>
    </source>
</evidence>
<sequence length="558" mass="63583">MMNKKIEDQRNEITETLIKAMEAGINPWVANFNNYNGLTGNRYNGNNILRLQAARLQQGFKDPRWMTFNQAVSKGLHIKKGSKSTNLETLVEVVDKYSSIKIVNLTDEQNAEFNKKKVMVNFKVFNAEQIDGLAKIEIPQMTVEQNNTLIKLVEEKMDLKIVMWTHSDLPNYQPLKDTIFINPMEAFKENEFALTLLHEVAHATQHSKRLNDDTRKYNTIEERAKEELIAELSATMIAFDLGLNLGDFGIKNSASYLDSWLKALKADKNYIWEVAKKANKVASYVKEKLDFSFNNDFTSNLIEKDEQAKSETISDVKIESEKVNLDSETTIIKTISETIETSKINETKEQEAIDKADSKLQQLIKSHSINFTGLSKKEEDVRIEEAANDDQPKLETYHKYVKGKDESNIAFMSDAEAKSDKPYHLKKEEQFTTIATHVNHEGKVISETAISKTDNKMVHIYFDEAEALKAYEEALKAAKSKRKKTEQEQILMAKPIASNSDNETEEVTYKFELISEHESIKELAIKKIEAAKARAKKRTQAQTSAKTNLNSEALANTN</sequence>
<feature type="domain" description="Polyvalent protein metallopeptidase" evidence="3">
    <location>
        <begin position="167"/>
        <end position="276"/>
    </location>
</feature>